<organism evidence="1 2">
    <name type="scientific">Vallitalea longa</name>
    <dbReference type="NCBI Taxonomy" id="2936439"/>
    <lineage>
        <taxon>Bacteria</taxon>
        <taxon>Bacillati</taxon>
        <taxon>Bacillota</taxon>
        <taxon>Clostridia</taxon>
        <taxon>Lachnospirales</taxon>
        <taxon>Vallitaleaceae</taxon>
        <taxon>Vallitalea</taxon>
    </lineage>
</organism>
<accession>A0A9W5Y7S6</accession>
<name>A0A9W5Y7S6_9FIRM</name>
<dbReference type="InterPro" id="IPR022595">
    <property type="entry name" value="Enc34_ssDNA-bd"/>
</dbReference>
<dbReference type="SUPFAM" id="SSF50249">
    <property type="entry name" value="Nucleic acid-binding proteins"/>
    <property type="match status" value="1"/>
</dbReference>
<gene>
    <name evidence="1" type="ORF">SH1V18_03490</name>
</gene>
<dbReference type="Pfam" id="PF10991">
    <property type="entry name" value="Enc34_ssDNA-bd"/>
    <property type="match status" value="1"/>
</dbReference>
<dbReference type="Proteomes" id="UP001144256">
    <property type="component" value="Unassembled WGS sequence"/>
</dbReference>
<comment type="caution">
    <text evidence="1">The sequence shown here is derived from an EMBL/GenBank/DDBJ whole genome shotgun (WGS) entry which is preliminary data.</text>
</comment>
<dbReference type="RefSeq" id="WP_281811601.1">
    <property type="nucleotide sequence ID" value="NZ_BRLB01000001.1"/>
</dbReference>
<evidence type="ECO:0000313" key="2">
    <source>
        <dbReference type="Proteomes" id="UP001144256"/>
    </source>
</evidence>
<dbReference type="InterPro" id="IPR012340">
    <property type="entry name" value="NA-bd_OB-fold"/>
</dbReference>
<keyword evidence="2" id="KW-1185">Reference proteome</keyword>
<dbReference type="AlphaFoldDB" id="A0A9W5Y7S6"/>
<evidence type="ECO:0000313" key="1">
    <source>
        <dbReference type="EMBL" id="GKX27869.1"/>
    </source>
</evidence>
<dbReference type="Gene3D" id="2.40.50.140">
    <property type="entry name" value="Nucleic acid-binding proteins"/>
    <property type="match status" value="1"/>
</dbReference>
<evidence type="ECO:0008006" key="3">
    <source>
        <dbReference type="Google" id="ProtNLM"/>
    </source>
</evidence>
<sequence>MENLKTKVITGLVRFSYLHVWEPNAIDESQDPKYSASIIIPKSDKKTLKQIKQAVENAKIQGKSNKFGGKLPANLKTPLRDGDEERPDDEAYENSYFINANCKTKPGIVDNDCNKILDQDEVYSGCFGRASVTFYPFNTSGNKGIACGLNHIMKLKDGEPLGGRSTAESDFDDDFVFADEDDDLL</sequence>
<dbReference type="EMBL" id="BRLB01000001">
    <property type="protein sequence ID" value="GKX27869.1"/>
    <property type="molecule type" value="Genomic_DNA"/>
</dbReference>
<reference evidence="1" key="1">
    <citation type="submission" date="2022-06" db="EMBL/GenBank/DDBJ databases">
        <title>Vallitalea longa sp. nov., an anaerobic bacterium isolated from marine sediment.</title>
        <authorList>
            <person name="Hirano S."/>
            <person name="Terahara T."/>
            <person name="Mori K."/>
            <person name="Hamada M."/>
            <person name="Matsumoto R."/>
            <person name="Kobayashi T."/>
        </authorList>
    </citation>
    <scope>NUCLEOTIDE SEQUENCE</scope>
    <source>
        <strain evidence="1">SH18-1</strain>
    </source>
</reference>
<proteinExistence type="predicted"/>
<protein>
    <recommendedName>
        <fullName evidence="3">DUF2815 family protein</fullName>
    </recommendedName>
</protein>